<accession>A0A9D6Z3C1</accession>
<organism evidence="3 4">
    <name type="scientific">Desulfomonile tiedjei</name>
    <dbReference type="NCBI Taxonomy" id="2358"/>
    <lineage>
        <taxon>Bacteria</taxon>
        <taxon>Pseudomonadati</taxon>
        <taxon>Thermodesulfobacteriota</taxon>
        <taxon>Desulfomonilia</taxon>
        <taxon>Desulfomonilales</taxon>
        <taxon>Desulfomonilaceae</taxon>
        <taxon>Desulfomonile</taxon>
    </lineage>
</organism>
<dbReference type="InterPro" id="IPR050855">
    <property type="entry name" value="NDM-1-like"/>
</dbReference>
<comment type="similarity">
    <text evidence="1">Belongs to the metallo-beta-lactamase superfamily. Class-B beta-lactamase family.</text>
</comment>
<gene>
    <name evidence="3" type="ORF">HY912_09360</name>
</gene>
<dbReference type="PANTHER" id="PTHR42951:SF4">
    <property type="entry name" value="ACYL-COENZYME A THIOESTERASE MBLAC2"/>
    <property type="match status" value="1"/>
</dbReference>
<dbReference type="InterPro" id="IPR036866">
    <property type="entry name" value="RibonucZ/Hydroxyglut_hydro"/>
</dbReference>
<evidence type="ECO:0000313" key="3">
    <source>
        <dbReference type="EMBL" id="MBI5249690.1"/>
    </source>
</evidence>
<dbReference type="SMART" id="SM00849">
    <property type="entry name" value="Lactamase_B"/>
    <property type="match status" value="1"/>
</dbReference>
<dbReference type="EMBL" id="JACRDE010000253">
    <property type="protein sequence ID" value="MBI5249690.1"/>
    <property type="molecule type" value="Genomic_DNA"/>
</dbReference>
<protein>
    <submittedName>
        <fullName evidence="3">MBL fold metallo-hydrolase</fullName>
    </submittedName>
</protein>
<sequence length="242" mass="27356">MIEKVIDGVRWIPGKDRFLPDSHMYVIGKMETKDFTLVDCGLMEMGAYKLEELEQGGIPLHRVKRIIMTHTHLDHVGCISEILEAIPHCEVWVHKLEAEYLERGDDRIVFGNGMFESMIRSQYTIPENFFRVKVDRKLEGGEVLSLGGLTFEVIHLPGHSIGSVGLFDREHKLFMSGDTIYADGAIGRYDLESADPAQLRNSLEQIASLGVDILLPCHNRIVRSAAAKMIRNTVNQWAPLLE</sequence>
<dbReference type="SUPFAM" id="SSF56281">
    <property type="entry name" value="Metallo-hydrolase/oxidoreductase"/>
    <property type="match status" value="1"/>
</dbReference>
<evidence type="ECO:0000256" key="1">
    <source>
        <dbReference type="ARBA" id="ARBA00005250"/>
    </source>
</evidence>
<dbReference type="Gene3D" id="3.60.15.10">
    <property type="entry name" value="Ribonuclease Z/Hydroxyacylglutathione hydrolase-like"/>
    <property type="match status" value="1"/>
</dbReference>
<name>A0A9D6Z3C1_9BACT</name>
<dbReference type="CDD" id="cd07721">
    <property type="entry name" value="yflN-like_MBL-fold"/>
    <property type="match status" value="1"/>
</dbReference>
<dbReference type="AlphaFoldDB" id="A0A9D6Z3C1"/>
<feature type="domain" description="Metallo-beta-lactamase" evidence="2">
    <location>
        <begin position="21"/>
        <end position="218"/>
    </location>
</feature>
<dbReference type="Proteomes" id="UP000807825">
    <property type="component" value="Unassembled WGS sequence"/>
</dbReference>
<evidence type="ECO:0000259" key="2">
    <source>
        <dbReference type="SMART" id="SM00849"/>
    </source>
</evidence>
<dbReference type="Pfam" id="PF00753">
    <property type="entry name" value="Lactamase_B"/>
    <property type="match status" value="1"/>
</dbReference>
<dbReference type="InterPro" id="IPR001279">
    <property type="entry name" value="Metallo-B-lactamas"/>
</dbReference>
<dbReference type="PANTHER" id="PTHR42951">
    <property type="entry name" value="METALLO-BETA-LACTAMASE DOMAIN-CONTAINING"/>
    <property type="match status" value="1"/>
</dbReference>
<dbReference type="GO" id="GO:0017001">
    <property type="term" value="P:antibiotic catabolic process"/>
    <property type="evidence" value="ECO:0007669"/>
    <property type="project" value="UniProtKB-ARBA"/>
</dbReference>
<reference evidence="3" key="1">
    <citation type="submission" date="2020-07" db="EMBL/GenBank/DDBJ databases">
        <title>Huge and variable diversity of episymbiotic CPR bacteria and DPANN archaea in groundwater ecosystems.</title>
        <authorList>
            <person name="He C.Y."/>
            <person name="Keren R."/>
            <person name="Whittaker M."/>
            <person name="Farag I.F."/>
            <person name="Doudna J."/>
            <person name="Cate J.H.D."/>
            <person name="Banfield J.F."/>
        </authorList>
    </citation>
    <scope>NUCLEOTIDE SEQUENCE</scope>
    <source>
        <strain evidence="3">NC_groundwater_1664_Pr3_B-0.1um_52_9</strain>
    </source>
</reference>
<proteinExistence type="inferred from homology"/>
<comment type="caution">
    <text evidence="3">The sequence shown here is derived from an EMBL/GenBank/DDBJ whole genome shotgun (WGS) entry which is preliminary data.</text>
</comment>
<evidence type="ECO:0000313" key="4">
    <source>
        <dbReference type="Proteomes" id="UP000807825"/>
    </source>
</evidence>